<dbReference type="RefSeq" id="WP_254570439.1">
    <property type="nucleotide sequence ID" value="NZ_CP098502.1"/>
</dbReference>
<reference evidence="2 3" key="1">
    <citation type="submission" date="2022-06" db="EMBL/GenBank/DDBJ databases">
        <title>Paraconexibacter antarcticus.</title>
        <authorList>
            <person name="Kim C.S."/>
        </authorList>
    </citation>
    <scope>NUCLEOTIDE SEQUENCE [LARGE SCALE GENOMIC DNA]</scope>
    <source>
        <strain evidence="2 3">02-257</strain>
    </source>
</reference>
<organism evidence="2 3">
    <name type="scientific">Paraconexibacter antarcticus</name>
    <dbReference type="NCBI Taxonomy" id="2949664"/>
    <lineage>
        <taxon>Bacteria</taxon>
        <taxon>Bacillati</taxon>
        <taxon>Actinomycetota</taxon>
        <taxon>Thermoleophilia</taxon>
        <taxon>Solirubrobacterales</taxon>
        <taxon>Paraconexibacteraceae</taxon>
        <taxon>Paraconexibacter</taxon>
    </lineage>
</organism>
<dbReference type="InterPro" id="IPR011251">
    <property type="entry name" value="Luciferase-like_dom"/>
</dbReference>
<dbReference type="PANTHER" id="PTHR43244:SF2">
    <property type="entry name" value="CONSERVED HYPOTHETICAL ALANINE AND PROLINE-RICH PROTEIN"/>
    <property type="match status" value="1"/>
</dbReference>
<dbReference type="Proteomes" id="UP001056035">
    <property type="component" value="Chromosome"/>
</dbReference>
<evidence type="ECO:0000313" key="2">
    <source>
        <dbReference type="EMBL" id="UTI63715.1"/>
    </source>
</evidence>
<dbReference type="PANTHER" id="PTHR43244">
    <property type="match status" value="1"/>
</dbReference>
<accession>A0ABY5DQH3</accession>
<proteinExistence type="predicted"/>
<dbReference type="EMBL" id="CP098502">
    <property type="protein sequence ID" value="UTI63715.1"/>
    <property type="molecule type" value="Genomic_DNA"/>
</dbReference>
<dbReference type="CDD" id="cd01097">
    <property type="entry name" value="Tetrahydromethanopterin_reductase"/>
    <property type="match status" value="1"/>
</dbReference>
<feature type="domain" description="Luciferase-like" evidence="1">
    <location>
        <begin position="12"/>
        <end position="302"/>
    </location>
</feature>
<evidence type="ECO:0000259" key="1">
    <source>
        <dbReference type="Pfam" id="PF00296"/>
    </source>
</evidence>
<dbReference type="InterPro" id="IPR036661">
    <property type="entry name" value="Luciferase-like_sf"/>
</dbReference>
<dbReference type="SUPFAM" id="SSF51679">
    <property type="entry name" value="Bacterial luciferase-like"/>
    <property type="match status" value="1"/>
</dbReference>
<dbReference type="Gene3D" id="3.20.20.30">
    <property type="entry name" value="Luciferase-like domain"/>
    <property type="match status" value="1"/>
</dbReference>
<dbReference type="InterPro" id="IPR050564">
    <property type="entry name" value="F420-G6PD/mer"/>
</dbReference>
<sequence length="342" mass="36219">MATRGVTILRGSVQTLADTAARAESAGFHSAWTPEFYTRSSVVTLAAMAARTSDIRLGTSIAYASGRSPLMLATEARSLDELSGGRLVLGLGLGTKRMMEDWHGLPGDAPAVRMEELVPLLRRLWRLHEGPVKHAGRFYTLSVTPTAEVEEPLRTDIPVFTAGVSPRMIQTAGRVADGLLGHVLFSPAYVEQVVNPAIDEGRAKTGREDAPVEKVGIVITSIADDAEQARREVAAQIGFYCAPKSYATLLELSGFAGEGDAVRAAFAERDFAAMTAAVSDDMIDAIGVAGTADEVRAKLDALGDVYDHIVIYPPSFGLTGERCDELAEVLVAECGAGSGAAR</sequence>
<name>A0ABY5DQH3_9ACTN</name>
<keyword evidence="3" id="KW-1185">Reference proteome</keyword>
<evidence type="ECO:0000313" key="3">
    <source>
        <dbReference type="Proteomes" id="UP001056035"/>
    </source>
</evidence>
<gene>
    <name evidence="2" type="ORF">NBH00_20520</name>
</gene>
<dbReference type="Pfam" id="PF00296">
    <property type="entry name" value="Bac_luciferase"/>
    <property type="match status" value="1"/>
</dbReference>
<protein>
    <submittedName>
        <fullName evidence="2">LLM class flavin-dependent oxidoreductase</fullName>
    </submittedName>
</protein>